<dbReference type="EMBL" id="BJWK01000020">
    <property type="protein sequence ID" value="GEM12352.1"/>
    <property type="molecule type" value="Genomic_DNA"/>
</dbReference>
<evidence type="ECO:0000256" key="2">
    <source>
        <dbReference type="SAM" id="SignalP"/>
    </source>
</evidence>
<feature type="compositionally biased region" description="Basic and acidic residues" evidence="1">
    <location>
        <begin position="121"/>
        <end position="142"/>
    </location>
</feature>
<evidence type="ECO:0000256" key="1">
    <source>
        <dbReference type="SAM" id="MobiDB-lite"/>
    </source>
</evidence>
<gene>
    <name evidence="3" type="ORF">Rt10032_c20g6369</name>
</gene>
<feature type="chain" id="PRO_5021898164" description="Proteophosphoglycan ppg4" evidence="2">
    <location>
        <begin position="17"/>
        <end position="373"/>
    </location>
</feature>
<feature type="compositionally biased region" description="Basic and acidic residues" evidence="1">
    <location>
        <begin position="238"/>
        <end position="260"/>
    </location>
</feature>
<evidence type="ECO:0008006" key="5">
    <source>
        <dbReference type="Google" id="ProtNLM"/>
    </source>
</evidence>
<feature type="compositionally biased region" description="Pro residues" evidence="1">
    <location>
        <begin position="224"/>
        <end position="237"/>
    </location>
</feature>
<feature type="region of interest" description="Disordered" evidence="1">
    <location>
        <begin position="353"/>
        <end position="373"/>
    </location>
</feature>
<dbReference type="AlphaFoldDB" id="A0A511KPP9"/>
<feature type="compositionally biased region" description="Basic and acidic residues" evidence="1">
    <location>
        <begin position="160"/>
        <end position="169"/>
    </location>
</feature>
<keyword evidence="2" id="KW-0732">Signal</keyword>
<organism evidence="3 4">
    <name type="scientific">Rhodotorula toruloides</name>
    <name type="common">Yeast</name>
    <name type="synonym">Rhodosporidium toruloides</name>
    <dbReference type="NCBI Taxonomy" id="5286"/>
    <lineage>
        <taxon>Eukaryota</taxon>
        <taxon>Fungi</taxon>
        <taxon>Dikarya</taxon>
        <taxon>Basidiomycota</taxon>
        <taxon>Pucciniomycotina</taxon>
        <taxon>Microbotryomycetes</taxon>
        <taxon>Sporidiobolales</taxon>
        <taxon>Sporidiobolaceae</taxon>
        <taxon>Rhodotorula</taxon>
    </lineage>
</organism>
<evidence type="ECO:0000313" key="4">
    <source>
        <dbReference type="Proteomes" id="UP000321518"/>
    </source>
</evidence>
<evidence type="ECO:0000313" key="3">
    <source>
        <dbReference type="EMBL" id="GEM12352.1"/>
    </source>
</evidence>
<sequence>MRAVVSCLLLSSLALAAPSPLVDASLGPVAHFAPSVEAHGQPIVERDLAELEQTVEEIIDTLELEAAAAAMAKMRSEKPLVTEAVTFEGLHQDDEIEEDGSEDPIFEEDLAALIYETADPEHMNFDDDDFRDFPYEESHSHEEEDEEEEEEDSEETLADLARDENDPDFHVLPPPPDSYERFLPRPPRFHSPAESKHRFSRPPPHDRDEDMPFPPAPRMDRRPPPPPPPFGRRPPGPAHHERERRPGSPPHHDGEDDFPHRRPHRHHREHRDDDDEWEHPPHHHRHGPHHKNHKGKKHHRHSFVSTALHAFFAFTHNPTFDRVWALTKLAVMIFVSMTLARIWREKRTGQLRLEEGGAEESGELPAPVTQEKA</sequence>
<protein>
    <recommendedName>
        <fullName evidence="5">Proteophosphoglycan ppg4</fullName>
    </recommendedName>
</protein>
<feature type="compositionally biased region" description="Acidic residues" evidence="1">
    <location>
        <begin position="143"/>
        <end position="157"/>
    </location>
</feature>
<feature type="compositionally biased region" description="Basic residues" evidence="1">
    <location>
        <begin position="281"/>
        <end position="301"/>
    </location>
</feature>
<feature type="compositionally biased region" description="Basic and acidic residues" evidence="1">
    <location>
        <begin position="191"/>
        <end position="210"/>
    </location>
</feature>
<proteinExistence type="predicted"/>
<feature type="region of interest" description="Disordered" evidence="1">
    <location>
        <begin position="121"/>
        <end position="301"/>
    </location>
</feature>
<feature type="signal peptide" evidence="2">
    <location>
        <begin position="1"/>
        <end position="16"/>
    </location>
</feature>
<accession>A0A511KPP9</accession>
<dbReference type="Proteomes" id="UP000321518">
    <property type="component" value="Unassembled WGS sequence"/>
</dbReference>
<reference evidence="3 4" key="1">
    <citation type="submission" date="2019-07" db="EMBL/GenBank/DDBJ databases">
        <title>Rhodotorula toruloides NBRC10032 genome sequencing.</title>
        <authorList>
            <person name="Shida Y."/>
            <person name="Takaku H."/>
            <person name="Ogasawara W."/>
            <person name="Mori K."/>
        </authorList>
    </citation>
    <scope>NUCLEOTIDE SEQUENCE [LARGE SCALE GENOMIC DNA]</scope>
    <source>
        <strain evidence="3 4">NBRC10032</strain>
    </source>
</reference>
<comment type="caution">
    <text evidence="3">The sequence shown here is derived from an EMBL/GenBank/DDBJ whole genome shotgun (WGS) entry which is preliminary data.</text>
</comment>
<name>A0A511KPP9_RHOTO</name>